<evidence type="ECO:0000313" key="2">
    <source>
        <dbReference type="Proteomes" id="UP000886998"/>
    </source>
</evidence>
<dbReference type="EMBL" id="BMAV01003778">
    <property type="protein sequence ID" value="GFY43612.1"/>
    <property type="molecule type" value="Genomic_DNA"/>
</dbReference>
<keyword evidence="2" id="KW-1185">Reference proteome</keyword>
<dbReference type="AlphaFoldDB" id="A0A8X6WYB9"/>
<dbReference type="Proteomes" id="UP000886998">
    <property type="component" value="Unassembled WGS sequence"/>
</dbReference>
<evidence type="ECO:0000313" key="1">
    <source>
        <dbReference type="EMBL" id="GFY43612.1"/>
    </source>
</evidence>
<comment type="caution">
    <text evidence="1">The sequence shown here is derived from an EMBL/GenBank/DDBJ whole genome shotgun (WGS) entry which is preliminary data.</text>
</comment>
<name>A0A8X6WYB9_9ARAC</name>
<reference evidence="1" key="1">
    <citation type="submission" date="2020-08" db="EMBL/GenBank/DDBJ databases">
        <title>Multicomponent nature underlies the extraordinary mechanical properties of spider dragline silk.</title>
        <authorList>
            <person name="Kono N."/>
            <person name="Nakamura H."/>
            <person name="Mori M."/>
            <person name="Yoshida Y."/>
            <person name="Ohtoshi R."/>
            <person name="Malay A.D."/>
            <person name="Moran D.A.P."/>
            <person name="Tomita M."/>
            <person name="Numata K."/>
            <person name="Arakawa K."/>
        </authorList>
    </citation>
    <scope>NUCLEOTIDE SEQUENCE</scope>
</reference>
<proteinExistence type="predicted"/>
<sequence length="105" mass="11225">MGGCPRIPPFLERLSFHLEGSFSSAGRHSSIVVSSRVCRSSADLASRTRSSVNSRIALPSLPSWTFASTWLIARLNNIPLKGQPCLTPRLMAIGSVSSSPANTGR</sequence>
<gene>
    <name evidence="1" type="ORF">TNIN_72701</name>
</gene>
<protein>
    <submittedName>
        <fullName evidence="1">Uncharacterized protein</fullName>
    </submittedName>
</protein>
<accession>A0A8X6WYB9</accession>
<organism evidence="1 2">
    <name type="scientific">Trichonephila inaurata madagascariensis</name>
    <dbReference type="NCBI Taxonomy" id="2747483"/>
    <lineage>
        <taxon>Eukaryota</taxon>
        <taxon>Metazoa</taxon>
        <taxon>Ecdysozoa</taxon>
        <taxon>Arthropoda</taxon>
        <taxon>Chelicerata</taxon>
        <taxon>Arachnida</taxon>
        <taxon>Araneae</taxon>
        <taxon>Araneomorphae</taxon>
        <taxon>Entelegynae</taxon>
        <taxon>Araneoidea</taxon>
        <taxon>Nephilidae</taxon>
        <taxon>Trichonephila</taxon>
        <taxon>Trichonephila inaurata</taxon>
    </lineage>
</organism>